<name>A0ABQ9Z6R6_9CRUS</name>
<evidence type="ECO:0000313" key="1">
    <source>
        <dbReference type="EMBL" id="KAK4008592.1"/>
    </source>
</evidence>
<accession>A0ABQ9Z6R6</accession>
<proteinExistence type="predicted"/>
<dbReference type="Proteomes" id="UP001234178">
    <property type="component" value="Unassembled WGS sequence"/>
</dbReference>
<organism evidence="1 2">
    <name type="scientific">Daphnia magna</name>
    <dbReference type="NCBI Taxonomy" id="35525"/>
    <lineage>
        <taxon>Eukaryota</taxon>
        <taxon>Metazoa</taxon>
        <taxon>Ecdysozoa</taxon>
        <taxon>Arthropoda</taxon>
        <taxon>Crustacea</taxon>
        <taxon>Branchiopoda</taxon>
        <taxon>Diplostraca</taxon>
        <taxon>Cladocera</taxon>
        <taxon>Anomopoda</taxon>
        <taxon>Daphniidae</taxon>
        <taxon>Daphnia</taxon>
    </lineage>
</organism>
<evidence type="ECO:0000313" key="2">
    <source>
        <dbReference type="Proteomes" id="UP001234178"/>
    </source>
</evidence>
<reference evidence="1 2" key="1">
    <citation type="journal article" date="2023" name="Nucleic Acids Res.">
        <title>The hologenome of Daphnia magna reveals possible DNA methylation and microbiome-mediated evolution of the host genome.</title>
        <authorList>
            <person name="Chaturvedi A."/>
            <person name="Li X."/>
            <person name="Dhandapani V."/>
            <person name="Marshall H."/>
            <person name="Kissane S."/>
            <person name="Cuenca-Cambronero M."/>
            <person name="Asole G."/>
            <person name="Calvet F."/>
            <person name="Ruiz-Romero M."/>
            <person name="Marangio P."/>
            <person name="Guigo R."/>
            <person name="Rago D."/>
            <person name="Mirbahai L."/>
            <person name="Eastwood N."/>
            <person name="Colbourne J.K."/>
            <person name="Zhou J."/>
            <person name="Mallon E."/>
            <person name="Orsini L."/>
        </authorList>
    </citation>
    <scope>NUCLEOTIDE SEQUENCE [LARGE SCALE GENOMIC DNA]</scope>
    <source>
        <strain evidence="1">LRV0_1</strain>
    </source>
</reference>
<protein>
    <submittedName>
        <fullName evidence="1">Uncharacterized protein</fullName>
    </submittedName>
</protein>
<keyword evidence="2" id="KW-1185">Reference proteome</keyword>
<dbReference type="EMBL" id="JAOYFB010000002">
    <property type="protein sequence ID" value="KAK4008592.1"/>
    <property type="molecule type" value="Genomic_DNA"/>
</dbReference>
<gene>
    <name evidence="1" type="ORF">OUZ56_013726</name>
</gene>
<comment type="caution">
    <text evidence="1">The sequence shown here is derived from an EMBL/GenBank/DDBJ whole genome shotgun (WGS) entry which is preliminary data.</text>
</comment>
<sequence>MREYHVLSAMVAEAPRNLGRRISRRLSMSVAKVPTFIQSKFRTDVDVADFSSSGGAGGGVANNNGQWWPQQLRRSRPVTLHIILPNGIERTNLIQQFEVWEGKIYPPLKWRSSQSKSLVQYLNVSFLKIGSWNLVQFLVSSSSVSSSVLPSDVQGPS</sequence>